<dbReference type="InterPro" id="IPR057342">
    <property type="entry name" value="DEXDc_RapA"/>
</dbReference>
<keyword evidence="3 7" id="KW-0347">Helicase</keyword>
<dbReference type="SUPFAM" id="SSF52540">
    <property type="entry name" value="P-loop containing nucleoside triphosphate hydrolases"/>
    <property type="match status" value="2"/>
</dbReference>
<dbReference type="InterPro" id="IPR049730">
    <property type="entry name" value="SNF2/RAD54-like_C"/>
</dbReference>
<sequence>MFIDIQFDEDWKQDFQHRLHQEGPWASFELYQLAYQAACEQLVPSFTGLKAPEHLYHIQPYDYQLETARRVVEEMNGKAILADEVGLGKTIEAGLILKEYMIRGLVKKALILAPASLVNQWSRELNQTFSIPAVVQRKAPVWEHADVAIASLDTAKRPPHNEIIQSIDYDCLIIDEAHKLKNDQTKNAAFVRSLQKKFCLLLTATPVQNRIEELYHLITILKPGWLGTKADFKKRYESGGDVQRLIHQVMIRNRRDETPVNWTKRNVINQTVTLSEEEEHLYESLCTLAEHAALPGFSRTLLKRELASSKEAAFLTLKEMDLPAEGLNAVFKKMQACSRNSKAEALLEFVQQEDEKVLVFTEYRATQLYLQWFLKQHGIPSVPYRGGFKRGKKDWMMQLFQGKVPVMIATEAGGEGLNLQFCHRLVNYDLPWNPMRLEQRIGRLHRHGQTKDVKVLNLAAEATIEADILARLQQKIGMFENVIGRIDAILGQSEDTKEQSYGR</sequence>
<dbReference type="InterPro" id="IPR038718">
    <property type="entry name" value="SNF2-like_sf"/>
</dbReference>
<dbReference type="EMBL" id="PYAV01000016">
    <property type="protein sequence ID" value="PSL42351.1"/>
    <property type="molecule type" value="Genomic_DNA"/>
</dbReference>
<evidence type="ECO:0000259" key="6">
    <source>
        <dbReference type="PROSITE" id="PS51194"/>
    </source>
</evidence>
<evidence type="ECO:0000313" key="8">
    <source>
        <dbReference type="Proteomes" id="UP000242310"/>
    </source>
</evidence>
<evidence type="ECO:0000313" key="7">
    <source>
        <dbReference type="EMBL" id="PSL42351.1"/>
    </source>
</evidence>
<dbReference type="GO" id="GO:0005524">
    <property type="term" value="F:ATP binding"/>
    <property type="evidence" value="ECO:0007669"/>
    <property type="project" value="UniProtKB-KW"/>
</dbReference>
<evidence type="ECO:0000256" key="1">
    <source>
        <dbReference type="ARBA" id="ARBA00022741"/>
    </source>
</evidence>
<proteinExistence type="predicted"/>
<feature type="domain" description="Helicase C-terminal" evidence="6">
    <location>
        <begin position="342"/>
        <end position="490"/>
    </location>
</feature>
<dbReference type="PROSITE" id="PS51194">
    <property type="entry name" value="HELICASE_CTER"/>
    <property type="match status" value="1"/>
</dbReference>
<dbReference type="Pfam" id="PF00176">
    <property type="entry name" value="SNF2-rel_dom"/>
    <property type="match status" value="1"/>
</dbReference>
<dbReference type="Proteomes" id="UP000242310">
    <property type="component" value="Unassembled WGS sequence"/>
</dbReference>
<dbReference type="CDD" id="cd18011">
    <property type="entry name" value="DEXDc_RapA"/>
    <property type="match status" value="1"/>
</dbReference>
<dbReference type="Gene3D" id="3.40.50.300">
    <property type="entry name" value="P-loop containing nucleotide triphosphate hydrolases"/>
    <property type="match status" value="1"/>
</dbReference>
<name>A0A2P8H826_9BACI</name>
<accession>A0A2P8H826</accession>
<evidence type="ECO:0000256" key="3">
    <source>
        <dbReference type="ARBA" id="ARBA00022806"/>
    </source>
</evidence>
<dbReference type="InterPro" id="IPR027417">
    <property type="entry name" value="P-loop_NTPase"/>
</dbReference>
<evidence type="ECO:0000256" key="2">
    <source>
        <dbReference type="ARBA" id="ARBA00022801"/>
    </source>
</evidence>
<dbReference type="AlphaFoldDB" id="A0A2P8H826"/>
<evidence type="ECO:0000256" key="4">
    <source>
        <dbReference type="ARBA" id="ARBA00022840"/>
    </source>
</evidence>
<dbReference type="InterPro" id="IPR001650">
    <property type="entry name" value="Helicase_C-like"/>
</dbReference>
<keyword evidence="4" id="KW-0067">ATP-binding</keyword>
<dbReference type="Pfam" id="PF00271">
    <property type="entry name" value="Helicase_C"/>
    <property type="match status" value="1"/>
</dbReference>
<dbReference type="PANTHER" id="PTHR10799">
    <property type="entry name" value="SNF2/RAD54 HELICASE FAMILY"/>
    <property type="match status" value="1"/>
</dbReference>
<protein>
    <submittedName>
        <fullName evidence="7">Helicase-like protein</fullName>
    </submittedName>
</protein>
<reference evidence="7 8" key="1">
    <citation type="submission" date="2018-03" db="EMBL/GenBank/DDBJ databases">
        <title>Genomic Encyclopedia of Type Strains, Phase III (KMG-III): the genomes of soil and plant-associated and newly described type strains.</title>
        <authorList>
            <person name="Whitman W."/>
        </authorList>
    </citation>
    <scope>NUCLEOTIDE SEQUENCE [LARGE SCALE GENOMIC DNA]</scope>
    <source>
        <strain evidence="7 8">CGMCC 1.07653</strain>
    </source>
</reference>
<dbReference type="GO" id="GO:0016787">
    <property type="term" value="F:hydrolase activity"/>
    <property type="evidence" value="ECO:0007669"/>
    <property type="project" value="UniProtKB-KW"/>
</dbReference>
<dbReference type="PROSITE" id="PS51192">
    <property type="entry name" value="HELICASE_ATP_BIND_1"/>
    <property type="match status" value="1"/>
</dbReference>
<dbReference type="OrthoDB" id="9814088at2"/>
<dbReference type="RefSeq" id="WP_106589804.1">
    <property type="nucleotide sequence ID" value="NZ_PYAV01000016.1"/>
</dbReference>
<organism evidence="7 8">
    <name type="scientific">Salsuginibacillus halophilus</name>
    <dbReference type="NCBI Taxonomy" id="517424"/>
    <lineage>
        <taxon>Bacteria</taxon>
        <taxon>Bacillati</taxon>
        <taxon>Bacillota</taxon>
        <taxon>Bacilli</taxon>
        <taxon>Bacillales</taxon>
        <taxon>Bacillaceae</taxon>
        <taxon>Salsuginibacillus</taxon>
    </lineage>
</organism>
<evidence type="ECO:0000259" key="5">
    <source>
        <dbReference type="PROSITE" id="PS51192"/>
    </source>
</evidence>
<dbReference type="SMART" id="SM00487">
    <property type="entry name" value="DEXDc"/>
    <property type="match status" value="1"/>
</dbReference>
<dbReference type="Gene3D" id="3.40.50.10810">
    <property type="entry name" value="Tandem AAA-ATPase domain"/>
    <property type="match status" value="1"/>
</dbReference>
<dbReference type="GO" id="GO:0004386">
    <property type="term" value="F:helicase activity"/>
    <property type="evidence" value="ECO:0007669"/>
    <property type="project" value="UniProtKB-KW"/>
</dbReference>
<dbReference type="InterPro" id="IPR000330">
    <property type="entry name" value="SNF2_N"/>
</dbReference>
<keyword evidence="1" id="KW-0547">Nucleotide-binding</keyword>
<feature type="domain" description="Helicase ATP-binding" evidence="5">
    <location>
        <begin position="70"/>
        <end position="224"/>
    </location>
</feature>
<keyword evidence="8" id="KW-1185">Reference proteome</keyword>
<dbReference type="SMART" id="SM00490">
    <property type="entry name" value="HELICc"/>
    <property type="match status" value="1"/>
</dbReference>
<comment type="caution">
    <text evidence="7">The sequence shown here is derived from an EMBL/GenBank/DDBJ whole genome shotgun (WGS) entry which is preliminary data.</text>
</comment>
<dbReference type="InterPro" id="IPR014001">
    <property type="entry name" value="Helicase_ATP-bd"/>
</dbReference>
<dbReference type="CDD" id="cd18793">
    <property type="entry name" value="SF2_C_SNF"/>
    <property type="match status" value="1"/>
</dbReference>
<gene>
    <name evidence="7" type="ORF">B0H94_11656</name>
</gene>
<keyword evidence="2" id="KW-0378">Hydrolase</keyword>